<evidence type="ECO:0000259" key="1">
    <source>
        <dbReference type="Pfam" id="PF01022"/>
    </source>
</evidence>
<gene>
    <name evidence="2" type="ORF">NCS_10271</name>
</gene>
<feature type="domain" description="HTH arsR-type" evidence="1">
    <location>
        <begin position="39"/>
        <end position="66"/>
    </location>
</feature>
<dbReference type="Proteomes" id="UP000230607">
    <property type="component" value="Chromosome 1"/>
</dbReference>
<dbReference type="InterPro" id="IPR036388">
    <property type="entry name" value="WH-like_DNA-bd_sf"/>
</dbReference>
<dbReference type="InterPro" id="IPR001845">
    <property type="entry name" value="HTH_ArsR_DNA-bd_dom"/>
</dbReference>
<dbReference type="Gene3D" id="1.10.10.10">
    <property type="entry name" value="Winged helix-like DNA-binding domain superfamily/Winged helix DNA-binding domain"/>
    <property type="match status" value="1"/>
</dbReference>
<proteinExistence type="predicted"/>
<dbReference type="RefSeq" id="WP_157926607.1">
    <property type="nucleotide sequence ID" value="NZ_LT841358.1"/>
</dbReference>
<dbReference type="EMBL" id="LT841358">
    <property type="protein sequence ID" value="SMH70464.1"/>
    <property type="molecule type" value="Genomic_DNA"/>
</dbReference>
<dbReference type="SUPFAM" id="SSF46785">
    <property type="entry name" value="Winged helix' DNA-binding domain"/>
    <property type="match status" value="1"/>
</dbReference>
<reference evidence="3" key="1">
    <citation type="submission" date="2017-03" db="EMBL/GenBank/DDBJ databases">
        <authorList>
            <person name="Herbold C."/>
        </authorList>
    </citation>
    <scope>NUCLEOTIDE SEQUENCE [LARGE SCALE GENOMIC DNA]</scope>
</reference>
<organism evidence="2 3">
    <name type="scientific">Candidatus Nitrosotalea okcheonensis</name>
    <dbReference type="NCBI Taxonomy" id="1903276"/>
    <lineage>
        <taxon>Archaea</taxon>
        <taxon>Nitrososphaerota</taxon>
        <taxon>Nitrososphaeria</taxon>
        <taxon>Nitrosotaleales</taxon>
        <taxon>Nitrosotaleaceae</taxon>
        <taxon>Nitrosotalea</taxon>
    </lineage>
</organism>
<evidence type="ECO:0000313" key="2">
    <source>
        <dbReference type="EMBL" id="SMH70464.1"/>
    </source>
</evidence>
<dbReference type="InterPro" id="IPR036390">
    <property type="entry name" value="WH_DNA-bd_sf"/>
</dbReference>
<name>A0A2H1FCH2_9ARCH</name>
<dbReference type="AlphaFoldDB" id="A0A2H1FCH2"/>
<evidence type="ECO:0000313" key="3">
    <source>
        <dbReference type="Proteomes" id="UP000230607"/>
    </source>
</evidence>
<keyword evidence="3" id="KW-1185">Reference proteome</keyword>
<dbReference type="GO" id="GO:0003700">
    <property type="term" value="F:DNA-binding transcription factor activity"/>
    <property type="evidence" value="ECO:0007669"/>
    <property type="project" value="InterPro"/>
</dbReference>
<dbReference type="Pfam" id="PF01022">
    <property type="entry name" value="HTH_5"/>
    <property type="match status" value="1"/>
</dbReference>
<sequence>MQTEKIYKLERNEMLKFAPDKKSETVVNAITQVLNNNSEGISISQICKDLEMSRPTVAKHLEKLVALREARKVTKEMGDVKIAFYYPIGVIKEEKQFHKQKGNTTYTFSVVENEGGKYFYVKEIELDPLKGEVVKGAIMIKGINLISFIEQLHSFSAKAMESEPKP</sequence>
<accession>A0A2H1FCH2</accession>
<protein>
    <recommendedName>
        <fullName evidence="1">HTH arsR-type domain-containing protein</fullName>
    </recommendedName>
</protein>